<dbReference type="GO" id="GO:0005829">
    <property type="term" value="C:cytosol"/>
    <property type="evidence" value="ECO:0007669"/>
    <property type="project" value="TreeGrafter"/>
</dbReference>
<evidence type="ECO:0000256" key="4">
    <source>
        <dbReference type="ARBA" id="ARBA00022723"/>
    </source>
</evidence>
<dbReference type="GO" id="GO:0043041">
    <property type="term" value="P:amino acid activation for nonribosomal peptide biosynthetic process"/>
    <property type="evidence" value="ECO:0007669"/>
    <property type="project" value="TreeGrafter"/>
</dbReference>
<keyword evidence="4" id="KW-0479">Metal-binding</keyword>
<reference evidence="6 7" key="1">
    <citation type="submission" date="2017-04" db="EMBL/GenBank/DDBJ databases">
        <authorList>
            <person name="Afonso C.L."/>
            <person name="Miller P.J."/>
            <person name="Scott M.A."/>
            <person name="Spackman E."/>
            <person name="Goraichik I."/>
            <person name="Dimitrov K.M."/>
            <person name="Suarez D.L."/>
            <person name="Swayne D.E."/>
        </authorList>
    </citation>
    <scope>NUCLEOTIDE SEQUENCE [LARGE SCALE GENOMIC DNA]</scope>
    <source>
        <strain evidence="6">LMG 28154</strain>
    </source>
</reference>
<dbReference type="InterPro" id="IPR042099">
    <property type="entry name" value="ANL_N_sf"/>
</dbReference>
<dbReference type="CDD" id="cd19531">
    <property type="entry name" value="LCL_NRPS-like"/>
    <property type="match status" value="1"/>
</dbReference>
<name>A0A238HBV2_9BURK</name>
<dbReference type="GO" id="GO:0031177">
    <property type="term" value="F:phosphopantetheine binding"/>
    <property type="evidence" value="ECO:0007669"/>
    <property type="project" value="TreeGrafter"/>
</dbReference>
<dbReference type="CDD" id="cd05930">
    <property type="entry name" value="A_NRPS"/>
    <property type="match status" value="1"/>
</dbReference>
<dbReference type="SUPFAM" id="SSF52777">
    <property type="entry name" value="CoA-dependent acyltransferases"/>
    <property type="match status" value="2"/>
</dbReference>
<dbReference type="GO" id="GO:0046872">
    <property type="term" value="F:metal ion binding"/>
    <property type="evidence" value="ECO:0007669"/>
    <property type="project" value="UniProtKB-KW"/>
</dbReference>
<dbReference type="PROSITE" id="PS00455">
    <property type="entry name" value="AMP_BINDING"/>
    <property type="match status" value="1"/>
</dbReference>
<dbReference type="PANTHER" id="PTHR45527:SF1">
    <property type="entry name" value="FATTY ACID SYNTHASE"/>
    <property type="match status" value="1"/>
</dbReference>
<dbReference type="SUPFAM" id="SSF56801">
    <property type="entry name" value="Acetyl-CoA synthetase-like"/>
    <property type="match status" value="1"/>
</dbReference>
<dbReference type="InterPro" id="IPR001242">
    <property type="entry name" value="Condensation_dom"/>
</dbReference>
<comment type="cofactor">
    <cofactor evidence="1">
        <name>pantetheine 4'-phosphate</name>
        <dbReference type="ChEBI" id="CHEBI:47942"/>
    </cofactor>
</comment>
<dbReference type="Gene3D" id="1.10.1200.10">
    <property type="entry name" value="ACP-like"/>
    <property type="match status" value="1"/>
</dbReference>
<keyword evidence="2" id="KW-0596">Phosphopantetheine</keyword>
<dbReference type="InterPro" id="IPR000873">
    <property type="entry name" value="AMP-dep_synth/lig_dom"/>
</dbReference>
<dbReference type="Proteomes" id="UP000198460">
    <property type="component" value="Unassembled WGS sequence"/>
</dbReference>
<dbReference type="FunFam" id="3.40.50.980:FF:000001">
    <property type="entry name" value="Non-ribosomal peptide synthetase"/>
    <property type="match status" value="1"/>
</dbReference>
<dbReference type="Gene3D" id="3.30.559.10">
    <property type="entry name" value="Chloramphenicol acetyltransferase-like domain"/>
    <property type="match status" value="1"/>
</dbReference>
<dbReference type="InterPro" id="IPR010071">
    <property type="entry name" value="AA_adenyl_dom"/>
</dbReference>
<evidence type="ECO:0000256" key="3">
    <source>
        <dbReference type="ARBA" id="ARBA00022553"/>
    </source>
</evidence>
<gene>
    <name evidence="6" type="ORF">BSIN_5141</name>
</gene>
<dbReference type="InterPro" id="IPR006162">
    <property type="entry name" value="Ppantetheine_attach_site"/>
</dbReference>
<evidence type="ECO:0000313" key="7">
    <source>
        <dbReference type="Proteomes" id="UP000198460"/>
    </source>
</evidence>
<dbReference type="SUPFAM" id="SSF47336">
    <property type="entry name" value="ACP-like"/>
    <property type="match status" value="1"/>
</dbReference>
<proteinExistence type="predicted"/>
<dbReference type="EMBL" id="FXAN01000104">
    <property type="protein sequence ID" value="SMG02493.1"/>
    <property type="molecule type" value="Genomic_DNA"/>
</dbReference>
<dbReference type="FunFam" id="2.30.38.10:FF:000001">
    <property type="entry name" value="Non-ribosomal peptide synthetase PvdI"/>
    <property type="match status" value="1"/>
</dbReference>
<dbReference type="GO" id="GO:0047527">
    <property type="term" value="F:2,3-dihydroxybenzoate-serine ligase activity"/>
    <property type="evidence" value="ECO:0007669"/>
    <property type="project" value="TreeGrafter"/>
</dbReference>
<dbReference type="PROSITE" id="PS50075">
    <property type="entry name" value="CARRIER"/>
    <property type="match status" value="1"/>
</dbReference>
<accession>A0A238HBV2</accession>
<sequence length="997" mass="109619">MQVVHTELPPDTRSIDLSAMPPQAAQRELARLAEATSLDAFDLERGSLVRLTIAKMTPDDYVLMFTVHHAVFDEWSTDILIRELGVLYRIAASGGDGAEIAPPRMQFPDYAAWQGRPEAAPEMERQLSHWRRCLMDAAAPVMVPADHRPNPGHDDYRGERECFALDSSARRALDALAGRIHAPPAAILVATLALVLNRYTRERDISLGYIVSGRLLPESESMIGMLVNSLVLRIQFTEQPSFEDVVQQVRDLLFDAYSNQDVPFQKIVRELNPARDVDGHPLFRCCVNYHVAAREVLALDGLQCEPFVAGPEIAQFELLLDACPSADGRIECRFEYRTNLFERATMQRFARHFSTLLNACLAAPSEPVSSIAFIDERERDLLLYRWNATGRDYDTNAGIADLLTAIARDMPDKAALVAGDGHMSYSQFDRVTDGIAAYLQKQGIGPEMRVGLCADASIDMIVGMFGILKAGAAYVALDPEHPPSRLAYLLDSARLSFVLAQERFIGRFANSGLRSAALDRDAALFEAAGKPESVRGRRAEQLAYLMYTSGSTGKPKAVAISWGSVLNHVCSFREASGLRADDRCMLFSSFAFDGSVEEIFAPLLTGATLAIHPERPIPIETLEQLIVQHRLTFLDFTAGYWNVWLELLVARGKSIPEPVRQVVIGGEMIRANQLISWDRVDRGGEVGLLITYGPTEATVIAAGIWYQGAKAGERTVHRDGYLGRPLGNLSIYVLDDDLKPVPPGAIGELYIGGANLARGYFDTPALTAERFIPNPYATEPGQRIYRTGDLALRLPDGTLLHKGRADNQIKFRGFRIELGEIERCLAQFPHAQAAAAAIATAPNGDPTLVVFVMPAGSYKLDVDAVRQFLAVKLPSYLVPQRIEITRTFPVKASGKTDVAKLVEALEWSKDGASAARTQQDEPETPGDGTAAEIAGIFTALLKRGTIAPRDNFFKAGGHSLLALQVLSRIRQAHGVQVSIKDFIFNQRLKALRESLSV</sequence>
<dbReference type="PROSITE" id="PS00012">
    <property type="entry name" value="PHOSPHOPANTETHEINE"/>
    <property type="match status" value="1"/>
</dbReference>
<dbReference type="AlphaFoldDB" id="A0A238HBV2"/>
<dbReference type="InterPro" id="IPR020845">
    <property type="entry name" value="AMP-binding_CS"/>
</dbReference>
<dbReference type="Gene3D" id="3.30.300.30">
    <property type="match status" value="1"/>
</dbReference>
<dbReference type="Gene3D" id="3.30.559.30">
    <property type="entry name" value="Nonribosomal peptide synthetase, condensation domain"/>
    <property type="match status" value="1"/>
</dbReference>
<keyword evidence="6" id="KW-0436">Ligase</keyword>
<dbReference type="GO" id="GO:0009366">
    <property type="term" value="C:enterobactin synthetase complex"/>
    <property type="evidence" value="ECO:0007669"/>
    <property type="project" value="TreeGrafter"/>
</dbReference>
<dbReference type="InterPro" id="IPR009081">
    <property type="entry name" value="PP-bd_ACP"/>
</dbReference>
<evidence type="ECO:0000256" key="2">
    <source>
        <dbReference type="ARBA" id="ARBA00022450"/>
    </source>
</evidence>
<dbReference type="InterPro" id="IPR023213">
    <property type="entry name" value="CAT-like_dom_sf"/>
</dbReference>
<protein>
    <submittedName>
        <fullName evidence="6">Non-ribosomal peptide synthase</fullName>
        <ecNumber evidence="6">6.3.2.26</ecNumber>
    </submittedName>
</protein>
<dbReference type="NCBIfam" id="TIGR01733">
    <property type="entry name" value="AA-adenyl-dom"/>
    <property type="match status" value="1"/>
</dbReference>
<dbReference type="GO" id="GO:0050564">
    <property type="term" value="F:N-(5-amino-5-carboxypentanoyl)-L-cysteinyl-D-valine synthase activity"/>
    <property type="evidence" value="ECO:0007669"/>
    <property type="project" value="UniProtKB-EC"/>
</dbReference>
<evidence type="ECO:0000256" key="1">
    <source>
        <dbReference type="ARBA" id="ARBA00001957"/>
    </source>
</evidence>
<dbReference type="Pfam" id="PF00550">
    <property type="entry name" value="PP-binding"/>
    <property type="match status" value="1"/>
</dbReference>
<dbReference type="Gene3D" id="3.40.50.12780">
    <property type="entry name" value="N-terminal domain of ligase-like"/>
    <property type="match status" value="1"/>
</dbReference>
<feature type="domain" description="Carrier" evidence="5">
    <location>
        <begin position="924"/>
        <end position="997"/>
    </location>
</feature>
<dbReference type="Pfam" id="PF00668">
    <property type="entry name" value="Condensation"/>
    <property type="match status" value="1"/>
</dbReference>
<dbReference type="GO" id="GO:0009239">
    <property type="term" value="P:enterobactin biosynthetic process"/>
    <property type="evidence" value="ECO:0007669"/>
    <property type="project" value="TreeGrafter"/>
</dbReference>
<keyword evidence="3" id="KW-0597">Phosphoprotein</keyword>
<evidence type="ECO:0000259" key="5">
    <source>
        <dbReference type="PROSITE" id="PS50075"/>
    </source>
</evidence>
<dbReference type="Pfam" id="PF00501">
    <property type="entry name" value="AMP-binding"/>
    <property type="match status" value="1"/>
</dbReference>
<organism evidence="6 7">
    <name type="scientific">Burkholderia singularis</name>
    <dbReference type="NCBI Taxonomy" id="1503053"/>
    <lineage>
        <taxon>Bacteria</taxon>
        <taxon>Pseudomonadati</taxon>
        <taxon>Pseudomonadota</taxon>
        <taxon>Betaproteobacteria</taxon>
        <taxon>Burkholderiales</taxon>
        <taxon>Burkholderiaceae</taxon>
        <taxon>Burkholderia</taxon>
        <taxon>pseudomallei group</taxon>
    </lineage>
</organism>
<evidence type="ECO:0000313" key="6">
    <source>
        <dbReference type="EMBL" id="SMG02493.1"/>
    </source>
</evidence>
<dbReference type="PANTHER" id="PTHR45527">
    <property type="entry name" value="NONRIBOSOMAL PEPTIDE SYNTHETASE"/>
    <property type="match status" value="1"/>
</dbReference>
<dbReference type="EC" id="6.3.2.26" evidence="6"/>
<dbReference type="InterPro" id="IPR036736">
    <property type="entry name" value="ACP-like_sf"/>
</dbReference>
<dbReference type="InterPro" id="IPR045851">
    <property type="entry name" value="AMP-bd_C_sf"/>
</dbReference>